<dbReference type="HOGENOM" id="CLU_044271_3_0_11"/>
<dbReference type="KEGG" id="ach:Achl_4028"/>
<proteinExistence type="predicted"/>
<evidence type="ECO:0000313" key="2">
    <source>
        <dbReference type="EMBL" id="ACL41979.1"/>
    </source>
</evidence>
<evidence type="ECO:0000313" key="3">
    <source>
        <dbReference type="Proteomes" id="UP000002505"/>
    </source>
</evidence>
<protein>
    <recommendedName>
        <fullName evidence="1">tRNAHis guanylyltransferase catalytic domain-containing protein</fullName>
    </recommendedName>
</protein>
<accession>B8HHT2</accession>
<dbReference type="AlphaFoldDB" id="B8HHT2"/>
<dbReference type="Gene3D" id="3.30.70.3000">
    <property type="match status" value="1"/>
</dbReference>
<geneLocation type="plasmid" evidence="2 3">
    <name>pACHL01</name>
</geneLocation>
<dbReference type="InterPro" id="IPR007537">
    <property type="entry name" value="tRNAHis_GuaTrfase_Thg1"/>
</dbReference>
<reference evidence="2" key="1">
    <citation type="submission" date="2009-01" db="EMBL/GenBank/DDBJ databases">
        <title>Complete sequence of plasmid1 of Arthrobacter chlorophenolicus A6.</title>
        <authorList>
            <consortium name="US DOE Joint Genome Institute"/>
            <person name="Lucas S."/>
            <person name="Copeland A."/>
            <person name="Lapidus A."/>
            <person name="Glavina del Rio T."/>
            <person name="Tice H."/>
            <person name="Bruce D."/>
            <person name="Goodwin L."/>
            <person name="Pitluck S."/>
            <person name="Goltsman E."/>
            <person name="Clum A."/>
            <person name="Larimer F."/>
            <person name="Land M."/>
            <person name="Hauser L."/>
            <person name="Kyrpides N."/>
            <person name="Mikhailova N."/>
            <person name="Jansson J."/>
            <person name="Richardson P."/>
        </authorList>
    </citation>
    <scope>NUCLEOTIDE SEQUENCE [LARGE SCALE GENOMIC DNA]</scope>
    <source>
        <strain evidence="2">A6</strain>
        <plasmid evidence="2">pACHL01</plasmid>
    </source>
</reference>
<evidence type="ECO:0000259" key="1">
    <source>
        <dbReference type="Pfam" id="PF04446"/>
    </source>
</evidence>
<keyword evidence="3" id="KW-1185">Reference proteome</keyword>
<dbReference type="InterPro" id="IPR038469">
    <property type="entry name" value="tRNAHis_GuaTrfase_Thg1_sf"/>
</dbReference>
<dbReference type="Pfam" id="PF04446">
    <property type="entry name" value="Thg1"/>
    <property type="match status" value="1"/>
</dbReference>
<dbReference type="PANTHER" id="PTHR12729:SF1">
    <property type="entry name" value="TRNAHIS GUANYLYLTRANSFERASE CATALYTIC DOMAIN-CONTAINING PROTEIN"/>
    <property type="match status" value="1"/>
</dbReference>
<dbReference type="PANTHER" id="PTHR12729">
    <property type="entry name" value="TRNA(HIS) GUANYLYLTRANSFERASE-RELATED"/>
    <property type="match status" value="1"/>
</dbReference>
<dbReference type="EMBL" id="CP001342">
    <property type="protein sequence ID" value="ACL41979.1"/>
    <property type="molecule type" value="Genomic_DNA"/>
</dbReference>
<dbReference type="Proteomes" id="UP000002505">
    <property type="component" value="Plasmid pACHL01"/>
</dbReference>
<dbReference type="GO" id="GO:0006400">
    <property type="term" value="P:tRNA modification"/>
    <property type="evidence" value="ECO:0007669"/>
    <property type="project" value="InterPro"/>
</dbReference>
<gene>
    <name evidence="2" type="ordered locus">Achl_4028</name>
</gene>
<organism evidence="2 3">
    <name type="scientific">Pseudarthrobacter chlorophenolicus (strain ATCC 700700 / DSM 12829 / CIP 107037 / JCM 12360 / KCTC 9906 / NCIMB 13794 / A6)</name>
    <name type="common">Arthrobacter chlorophenolicus</name>
    <dbReference type="NCBI Taxonomy" id="452863"/>
    <lineage>
        <taxon>Bacteria</taxon>
        <taxon>Bacillati</taxon>
        <taxon>Actinomycetota</taxon>
        <taxon>Actinomycetes</taxon>
        <taxon>Micrococcales</taxon>
        <taxon>Micrococcaceae</taxon>
        <taxon>Pseudarthrobacter</taxon>
    </lineage>
</organism>
<sequence length="238" mass="27120">MARMTTTMPERRDQTTTDMKNREKQYRTFLPAKSYAVIRVDGKGFSKYTRGLQRPFDPKFTADMQATALYLCENIDGAQFAYTQSDEISVIISDLGSANTQAWFGGQVQKIVSTSAALATAKFNRIRPEIDALAFFDGRTHHLEGSAGVLEYLQWRQADAMKNSVGMLASHHFSHRELTGVSVRRRKEMLAGRGILWEDLGQEVKQGTFVRRVLTERSISYLHKKEQVMKTSDVQRRE</sequence>
<name>B8HHT2_PSECP</name>
<dbReference type="GO" id="GO:0000287">
    <property type="term" value="F:magnesium ion binding"/>
    <property type="evidence" value="ECO:0007669"/>
    <property type="project" value="InterPro"/>
</dbReference>
<feature type="domain" description="tRNAHis guanylyltransferase catalytic" evidence="1">
    <location>
        <begin position="19"/>
        <end position="140"/>
    </location>
</feature>
<dbReference type="GO" id="GO:0008193">
    <property type="term" value="F:tRNA guanylyltransferase activity"/>
    <property type="evidence" value="ECO:0007669"/>
    <property type="project" value="InterPro"/>
</dbReference>
<keyword evidence="2" id="KW-0614">Plasmid</keyword>
<dbReference type="InterPro" id="IPR024956">
    <property type="entry name" value="tRNAHis_GuaTrfase_cat"/>
</dbReference>